<accession>A0ABP1NUJ1</accession>
<dbReference type="InterPro" id="IPR029000">
    <property type="entry name" value="Cyclophilin-like_dom_sf"/>
</dbReference>
<name>A0ABP1NUJ1_XYLVO</name>
<evidence type="ECO:0000313" key="3">
    <source>
        <dbReference type="EMBL" id="CAL7944607.1"/>
    </source>
</evidence>
<dbReference type="Proteomes" id="UP001642520">
    <property type="component" value="Unassembled WGS sequence"/>
</dbReference>
<reference evidence="3 4" key="1">
    <citation type="submission" date="2024-08" db="EMBL/GenBank/DDBJ databases">
        <authorList>
            <person name="Will J Nash"/>
            <person name="Angela Man"/>
            <person name="Seanna McTaggart"/>
            <person name="Kendall Baker"/>
            <person name="Tom Barker"/>
            <person name="Leah Catchpole"/>
            <person name="Alex Durrant"/>
            <person name="Karim Gharbi"/>
            <person name="Naomi Irish"/>
            <person name="Gemy Kaithakottil"/>
            <person name="Debby Ku"/>
            <person name="Aaliyah Providence"/>
            <person name="Felix Shaw"/>
            <person name="David Swarbreck"/>
            <person name="Chris Watkins"/>
            <person name="Ann M. McCartney"/>
            <person name="Giulio Formenti"/>
            <person name="Alice Mouton"/>
            <person name="Noel Vella"/>
            <person name="Bjorn M von Reumont"/>
            <person name="Adriana Vella"/>
            <person name="Wilfried Haerty"/>
        </authorList>
    </citation>
    <scope>NUCLEOTIDE SEQUENCE [LARGE SCALE GENOMIC DNA]</scope>
</reference>
<protein>
    <recommendedName>
        <fullName evidence="2">PPIase cyclophilin-type domain-containing protein</fullName>
    </recommendedName>
</protein>
<feature type="domain" description="PPIase cyclophilin-type" evidence="2">
    <location>
        <begin position="144"/>
        <end position="306"/>
    </location>
</feature>
<dbReference type="SUPFAM" id="SSF50891">
    <property type="entry name" value="Cyclophilin-like"/>
    <property type="match status" value="1"/>
</dbReference>
<gene>
    <name evidence="3" type="ORF">XYLVIOL_LOCUS6744</name>
</gene>
<sequence length="537" mass="62601">MMLNNVKTRLSKKCLNFFKSDCIRIKIVGIVNTIAFQRARICAEKLYQHLPFKFSLPQIIEMFQMDWYDYIHKMKRQIGGKIWSLTETVAVFINDEFLGNDTDLLRYVSQDYIFSLPIGAEYYENLAIKHCKQFMEKSKRKYVYFTFSIDEFIVGSLVFMLYSDLLPITCQHFLNLCTGYNEMNECYQLAYYINTYVHRIVKNGWIQCGGYELPEVDKDDTGNITIPDESYCVLHDRRGVLSMANDGKHCNKSQFVVCLKPNPWMNCYYVAFGQLIDGARTLKTLEDISTYYESPTKQIKISQCGEYIFGDEVKMETESKIFLKYEKPCMGGEDTGISDTTFDFYSITPWLDNIVDEVDLRDTASLLMVERYLHGFYCLATDYEPGMDMRLYAKVHLADMARYDSTTTKLRDLLLNFQPDTMIEREKLAFISEISKIILAYIFYHEYNEFCLQHISLNTHEIIHKILKIAHEIALKAIKKAGGKFLISRECGKAKIAKIFEEKHTNKMLVPEGCMLLLEEILNKAILCLMKTFEAQE</sequence>
<keyword evidence="4" id="KW-1185">Reference proteome</keyword>
<keyword evidence="1" id="KW-1133">Transmembrane helix</keyword>
<proteinExistence type="predicted"/>
<evidence type="ECO:0000259" key="2">
    <source>
        <dbReference type="PROSITE" id="PS50072"/>
    </source>
</evidence>
<keyword evidence="1" id="KW-0472">Membrane</keyword>
<feature type="transmembrane region" description="Helical" evidence="1">
    <location>
        <begin position="142"/>
        <end position="162"/>
    </location>
</feature>
<dbReference type="Pfam" id="PF00160">
    <property type="entry name" value="Pro_isomerase"/>
    <property type="match status" value="1"/>
</dbReference>
<dbReference type="PRINTS" id="PR00153">
    <property type="entry name" value="CSAPPISMRASE"/>
</dbReference>
<dbReference type="EMBL" id="CAXAJV020001293">
    <property type="protein sequence ID" value="CAL7944607.1"/>
    <property type="molecule type" value="Genomic_DNA"/>
</dbReference>
<keyword evidence="1" id="KW-0812">Transmembrane</keyword>
<evidence type="ECO:0000313" key="4">
    <source>
        <dbReference type="Proteomes" id="UP001642520"/>
    </source>
</evidence>
<dbReference type="PANTHER" id="PTHR11071">
    <property type="entry name" value="PEPTIDYL-PROLYL CIS-TRANS ISOMERASE"/>
    <property type="match status" value="1"/>
</dbReference>
<dbReference type="PANTHER" id="PTHR11071:SF561">
    <property type="entry name" value="PEPTIDYL-PROLYL CIS-TRANS ISOMERASE D-RELATED"/>
    <property type="match status" value="1"/>
</dbReference>
<comment type="caution">
    <text evidence="3">The sequence shown here is derived from an EMBL/GenBank/DDBJ whole genome shotgun (WGS) entry which is preliminary data.</text>
</comment>
<dbReference type="InterPro" id="IPR002130">
    <property type="entry name" value="Cyclophilin-type_PPIase_dom"/>
</dbReference>
<dbReference type="Gene3D" id="2.40.100.10">
    <property type="entry name" value="Cyclophilin-like"/>
    <property type="match status" value="1"/>
</dbReference>
<evidence type="ECO:0000256" key="1">
    <source>
        <dbReference type="SAM" id="Phobius"/>
    </source>
</evidence>
<organism evidence="3 4">
    <name type="scientific">Xylocopa violacea</name>
    <name type="common">Violet carpenter bee</name>
    <name type="synonym">Apis violacea</name>
    <dbReference type="NCBI Taxonomy" id="135666"/>
    <lineage>
        <taxon>Eukaryota</taxon>
        <taxon>Metazoa</taxon>
        <taxon>Ecdysozoa</taxon>
        <taxon>Arthropoda</taxon>
        <taxon>Hexapoda</taxon>
        <taxon>Insecta</taxon>
        <taxon>Pterygota</taxon>
        <taxon>Neoptera</taxon>
        <taxon>Endopterygota</taxon>
        <taxon>Hymenoptera</taxon>
        <taxon>Apocrita</taxon>
        <taxon>Aculeata</taxon>
        <taxon>Apoidea</taxon>
        <taxon>Anthophila</taxon>
        <taxon>Apidae</taxon>
        <taxon>Xylocopa</taxon>
        <taxon>Xylocopa</taxon>
    </lineage>
</organism>
<dbReference type="PROSITE" id="PS50072">
    <property type="entry name" value="CSA_PPIASE_2"/>
    <property type="match status" value="1"/>
</dbReference>